<feature type="active site" evidence="10">
    <location>
        <position position="20"/>
    </location>
</feature>
<keyword evidence="7 10" id="KW-0067">ATP-binding</keyword>
<evidence type="ECO:0000256" key="6">
    <source>
        <dbReference type="ARBA" id="ARBA00022777"/>
    </source>
</evidence>
<sequence length="298" mass="31703">MTAMLDSLERNTFSLIAPAKINLALHVTGRRSDGYHLLDSLVVFAHFGDKLSVKRASADSFEMSGPFGRHLPDDGSNLVLKARDALRQYFPEQATPVAIHLEKYLPIASGIGGGSSDAAATLRALTALWGIEAEPAQLAEIGLLLGADVPMCLHGQPLVARGIGEDIERLGSFPHLPMVLANNGVSISTPQVFAALERRDNPPLPAMPALSSVDDVCVYLAETDNHLFSATEKLTPAIGDTMKALQNTAPRLVRMSGSGGTCFAIYDSDSEAETAAATLKQSKPDWFVVATHSITEGN</sequence>
<dbReference type="NCBIfam" id="TIGR00154">
    <property type="entry name" value="ispE"/>
    <property type="match status" value="1"/>
</dbReference>
<evidence type="ECO:0000256" key="10">
    <source>
        <dbReference type="HAMAP-Rule" id="MF_00061"/>
    </source>
</evidence>
<evidence type="ECO:0000259" key="12">
    <source>
        <dbReference type="Pfam" id="PF08544"/>
    </source>
</evidence>
<evidence type="ECO:0000256" key="5">
    <source>
        <dbReference type="ARBA" id="ARBA00022741"/>
    </source>
</evidence>
<dbReference type="PANTHER" id="PTHR43527:SF2">
    <property type="entry name" value="4-DIPHOSPHOCYTIDYL-2-C-METHYL-D-ERYTHRITOL KINASE, CHLOROPLASTIC"/>
    <property type="match status" value="1"/>
</dbReference>
<keyword evidence="14" id="KW-1185">Reference proteome</keyword>
<gene>
    <name evidence="10" type="primary">ispE</name>
    <name evidence="13" type="ORF">B5P45_23810</name>
</gene>
<accession>A0A2N9VRF7</accession>
<feature type="active site" evidence="10">
    <location>
        <position position="148"/>
    </location>
</feature>
<keyword evidence="8 10" id="KW-0414">Isoprene biosynthesis</keyword>
<dbReference type="GO" id="GO:0019288">
    <property type="term" value="P:isopentenyl diphosphate biosynthetic process, methylerythritol 4-phosphate pathway"/>
    <property type="evidence" value="ECO:0007669"/>
    <property type="project" value="UniProtKB-UniRule"/>
</dbReference>
<dbReference type="InterPro" id="IPR014721">
    <property type="entry name" value="Ribsml_uS5_D2-typ_fold_subgr"/>
</dbReference>
<dbReference type="HAMAP" id="MF_00061">
    <property type="entry name" value="IspE"/>
    <property type="match status" value="1"/>
</dbReference>
<feature type="domain" description="GHMP kinase C-terminal" evidence="12">
    <location>
        <begin position="224"/>
        <end position="281"/>
    </location>
</feature>
<organism evidence="13 14">
    <name type="scientific">Phyllobacterium zundukense</name>
    <dbReference type="NCBI Taxonomy" id="1867719"/>
    <lineage>
        <taxon>Bacteria</taxon>
        <taxon>Pseudomonadati</taxon>
        <taxon>Pseudomonadota</taxon>
        <taxon>Alphaproteobacteria</taxon>
        <taxon>Hyphomicrobiales</taxon>
        <taxon>Phyllobacteriaceae</taxon>
        <taxon>Phyllobacterium</taxon>
    </lineage>
</organism>
<evidence type="ECO:0000256" key="7">
    <source>
        <dbReference type="ARBA" id="ARBA00022840"/>
    </source>
</evidence>
<dbReference type="UniPathway" id="UPA00056">
    <property type="reaction ID" value="UER00094"/>
</dbReference>
<dbReference type="AlphaFoldDB" id="A0A2N9VRF7"/>
<name>A0A2N9VRF7_9HYPH</name>
<dbReference type="InterPro" id="IPR004424">
    <property type="entry name" value="IspE"/>
</dbReference>
<feature type="binding site" evidence="10">
    <location>
        <begin position="106"/>
        <end position="116"/>
    </location>
    <ligand>
        <name>ATP</name>
        <dbReference type="ChEBI" id="CHEBI:30616"/>
    </ligand>
</feature>
<evidence type="ECO:0000256" key="9">
    <source>
        <dbReference type="ARBA" id="ARBA00032554"/>
    </source>
</evidence>
<evidence type="ECO:0000256" key="4">
    <source>
        <dbReference type="ARBA" id="ARBA00022679"/>
    </source>
</evidence>
<comment type="similarity">
    <text evidence="1 10">Belongs to the GHMP kinase family. IspE subfamily.</text>
</comment>
<dbReference type="Proteomes" id="UP000232163">
    <property type="component" value="Unassembled WGS sequence"/>
</dbReference>
<evidence type="ECO:0000256" key="1">
    <source>
        <dbReference type="ARBA" id="ARBA00009684"/>
    </source>
</evidence>
<dbReference type="SUPFAM" id="SSF55060">
    <property type="entry name" value="GHMP Kinase, C-terminal domain"/>
    <property type="match status" value="1"/>
</dbReference>
<evidence type="ECO:0000313" key="14">
    <source>
        <dbReference type="Proteomes" id="UP000232163"/>
    </source>
</evidence>
<keyword evidence="5 10" id="KW-0547">Nucleotide-binding</keyword>
<feature type="domain" description="GHMP kinase N-terminal" evidence="11">
    <location>
        <begin position="77"/>
        <end position="156"/>
    </location>
</feature>
<evidence type="ECO:0000313" key="13">
    <source>
        <dbReference type="EMBL" id="PIO42075.1"/>
    </source>
</evidence>
<comment type="catalytic activity">
    <reaction evidence="10">
        <text>4-CDP-2-C-methyl-D-erythritol + ATP = 4-CDP-2-C-methyl-D-erythritol 2-phosphate + ADP + H(+)</text>
        <dbReference type="Rhea" id="RHEA:18437"/>
        <dbReference type="ChEBI" id="CHEBI:15378"/>
        <dbReference type="ChEBI" id="CHEBI:30616"/>
        <dbReference type="ChEBI" id="CHEBI:57823"/>
        <dbReference type="ChEBI" id="CHEBI:57919"/>
        <dbReference type="ChEBI" id="CHEBI:456216"/>
        <dbReference type="EC" id="2.7.1.148"/>
    </reaction>
</comment>
<dbReference type="SUPFAM" id="SSF54211">
    <property type="entry name" value="Ribosomal protein S5 domain 2-like"/>
    <property type="match status" value="1"/>
</dbReference>
<dbReference type="PANTHER" id="PTHR43527">
    <property type="entry name" value="4-DIPHOSPHOCYTIDYL-2-C-METHYL-D-ERYTHRITOL KINASE, CHLOROPLASTIC"/>
    <property type="match status" value="1"/>
</dbReference>
<dbReference type="PIRSF" id="PIRSF010376">
    <property type="entry name" value="IspE"/>
    <property type="match status" value="1"/>
</dbReference>
<reference evidence="14" key="1">
    <citation type="journal article" date="2017" name="Int J Environ Stud">
        <title>Does the Miocene-Pliocene relict legume Oxytropis triphylla form nitrogen-fixing nodules with a combination of bacterial strains?</title>
        <authorList>
            <person name="Safronova V."/>
            <person name="Belimov A."/>
            <person name="Sazanova A."/>
            <person name="Kuznetsova I."/>
            <person name="Popova J."/>
            <person name="Andronov E."/>
            <person name="Verkhozina A."/>
            <person name="Tikhonovich I."/>
        </authorList>
    </citation>
    <scope>NUCLEOTIDE SEQUENCE [LARGE SCALE GENOMIC DNA]</scope>
    <source>
        <strain evidence="14">Tri-38</strain>
    </source>
</reference>
<dbReference type="EC" id="2.7.1.148" evidence="2 10"/>
<dbReference type="GO" id="GO:0005524">
    <property type="term" value="F:ATP binding"/>
    <property type="evidence" value="ECO:0007669"/>
    <property type="project" value="UniProtKB-UniRule"/>
</dbReference>
<keyword evidence="6 10" id="KW-0418">Kinase</keyword>
<protein>
    <recommendedName>
        <fullName evidence="3 10">4-diphosphocytidyl-2-C-methyl-D-erythritol kinase</fullName>
        <shortName evidence="10">CMK</shortName>
        <ecNumber evidence="2 10">2.7.1.148</ecNumber>
    </recommendedName>
    <alternativeName>
        <fullName evidence="9 10">4-(cytidine-5'-diphospho)-2-C-methyl-D-erythritol kinase</fullName>
    </alternativeName>
</protein>
<comment type="caution">
    <text evidence="13">The sequence shown here is derived from an EMBL/GenBank/DDBJ whole genome shotgun (WGS) entry which is preliminary data.</text>
</comment>
<keyword evidence="4 10" id="KW-0808">Transferase</keyword>
<dbReference type="InterPro" id="IPR006204">
    <property type="entry name" value="GHMP_kinase_N_dom"/>
</dbReference>
<comment type="function">
    <text evidence="10">Catalyzes the phosphorylation of the position 2 hydroxy group of 4-diphosphocytidyl-2C-methyl-D-erythritol.</text>
</comment>
<dbReference type="InterPro" id="IPR013750">
    <property type="entry name" value="GHMP_kinase_C_dom"/>
</dbReference>
<evidence type="ECO:0000256" key="8">
    <source>
        <dbReference type="ARBA" id="ARBA00023229"/>
    </source>
</evidence>
<evidence type="ECO:0000256" key="3">
    <source>
        <dbReference type="ARBA" id="ARBA00017473"/>
    </source>
</evidence>
<dbReference type="Pfam" id="PF08544">
    <property type="entry name" value="GHMP_kinases_C"/>
    <property type="match status" value="1"/>
</dbReference>
<dbReference type="GO" id="GO:0016114">
    <property type="term" value="P:terpenoid biosynthetic process"/>
    <property type="evidence" value="ECO:0007669"/>
    <property type="project" value="UniProtKB-UniRule"/>
</dbReference>
<dbReference type="KEGG" id="pht:BLM14_13350"/>
<evidence type="ECO:0000259" key="11">
    <source>
        <dbReference type="Pfam" id="PF00288"/>
    </source>
</evidence>
<dbReference type="NCBIfam" id="NF011202">
    <property type="entry name" value="PRK14608.1"/>
    <property type="match status" value="1"/>
</dbReference>
<dbReference type="InterPro" id="IPR036554">
    <property type="entry name" value="GHMP_kinase_C_sf"/>
</dbReference>
<dbReference type="GO" id="GO:0050515">
    <property type="term" value="F:4-(cytidine 5'-diphospho)-2-C-methyl-D-erythritol kinase activity"/>
    <property type="evidence" value="ECO:0007669"/>
    <property type="project" value="UniProtKB-UniRule"/>
</dbReference>
<dbReference type="Pfam" id="PF00288">
    <property type="entry name" value="GHMP_kinases_N"/>
    <property type="match status" value="1"/>
</dbReference>
<dbReference type="EMBL" id="MZMT01000053">
    <property type="protein sequence ID" value="PIO42075.1"/>
    <property type="molecule type" value="Genomic_DNA"/>
</dbReference>
<dbReference type="Gene3D" id="3.30.70.890">
    <property type="entry name" value="GHMP kinase, C-terminal domain"/>
    <property type="match status" value="1"/>
</dbReference>
<dbReference type="Gene3D" id="3.30.230.10">
    <property type="match status" value="1"/>
</dbReference>
<comment type="pathway">
    <text evidence="10">Isoprenoid biosynthesis; isopentenyl diphosphate biosynthesis via DXP pathway; isopentenyl diphosphate from 1-deoxy-D-xylulose 5-phosphate: step 3/6.</text>
</comment>
<proteinExistence type="inferred from homology"/>
<dbReference type="InterPro" id="IPR020568">
    <property type="entry name" value="Ribosomal_Su5_D2-typ_SF"/>
</dbReference>
<evidence type="ECO:0000256" key="2">
    <source>
        <dbReference type="ARBA" id="ARBA00012052"/>
    </source>
</evidence>